<name>A0A931WP03_9BACT</name>
<dbReference type="InterPro" id="IPR010921">
    <property type="entry name" value="Trp_repressor/repl_initiator"/>
</dbReference>
<dbReference type="SUPFAM" id="SSF48295">
    <property type="entry name" value="TrpR-like"/>
    <property type="match status" value="1"/>
</dbReference>
<sequence>MPHLSSYRLTPSQLDELGNRVVSAALLIRDRQGLKLFFDDLLTTTEKAMLGKRLLIALFLEQGRSYADIGRILKVGETTIAAVSERLRRGGNGFRLVLKKIEKQEKIENVLEKISESFQKEWRKLPRQVGRGRWRFLH</sequence>
<evidence type="ECO:0000313" key="2">
    <source>
        <dbReference type="Proteomes" id="UP000724148"/>
    </source>
</evidence>
<reference evidence="1" key="1">
    <citation type="submission" date="2020-07" db="EMBL/GenBank/DDBJ databases">
        <title>Huge and variable diversity of episymbiotic CPR bacteria and DPANN archaea in groundwater ecosystems.</title>
        <authorList>
            <person name="He C.Y."/>
            <person name="Keren R."/>
            <person name="Whittaker M."/>
            <person name="Farag I.F."/>
            <person name="Doudna J."/>
            <person name="Cate J.H.D."/>
            <person name="Banfield J.F."/>
        </authorList>
    </citation>
    <scope>NUCLEOTIDE SEQUENCE</scope>
    <source>
        <strain evidence="1">NC_groundwater_193_Ag_S-0.1um_51_7</strain>
    </source>
</reference>
<dbReference type="Pfam" id="PF01371">
    <property type="entry name" value="Trp_repressor"/>
    <property type="match status" value="1"/>
</dbReference>
<dbReference type="EMBL" id="JACOZA010000039">
    <property type="protein sequence ID" value="MBI2096822.1"/>
    <property type="molecule type" value="Genomic_DNA"/>
</dbReference>
<dbReference type="Proteomes" id="UP000724148">
    <property type="component" value="Unassembled WGS sequence"/>
</dbReference>
<evidence type="ECO:0000313" key="1">
    <source>
        <dbReference type="EMBL" id="MBI2096822.1"/>
    </source>
</evidence>
<gene>
    <name evidence="1" type="ORF">HYT40_01550</name>
</gene>
<dbReference type="AlphaFoldDB" id="A0A931WP03"/>
<protein>
    <recommendedName>
        <fullName evidence="3">TrpR like protein, YerC/YecD</fullName>
    </recommendedName>
</protein>
<dbReference type="Gene3D" id="1.10.1270.10">
    <property type="entry name" value="TrpR-like"/>
    <property type="match status" value="1"/>
</dbReference>
<accession>A0A931WP03</accession>
<dbReference type="InterPro" id="IPR000831">
    <property type="entry name" value="Trp_repress"/>
</dbReference>
<dbReference type="GO" id="GO:0003700">
    <property type="term" value="F:DNA-binding transcription factor activity"/>
    <property type="evidence" value="ECO:0007669"/>
    <property type="project" value="InterPro"/>
</dbReference>
<comment type="caution">
    <text evidence="1">The sequence shown here is derived from an EMBL/GenBank/DDBJ whole genome shotgun (WGS) entry which is preliminary data.</text>
</comment>
<organism evidence="1 2">
    <name type="scientific">Candidatus Sungiibacteriota bacterium</name>
    <dbReference type="NCBI Taxonomy" id="2750080"/>
    <lineage>
        <taxon>Bacteria</taxon>
        <taxon>Candidatus Sungiibacteriota</taxon>
    </lineage>
</organism>
<evidence type="ECO:0008006" key="3">
    <source>
        <dbReference type="Google" id="ProtNLM"/>
    </source>
</evidence>
<dbReference type="GO" id="GO:0043565">
    <property type="term" value="F:sequence-specific DNA binding"/>
    <property type="evidence" value="ECO:0007669"/>
    <property type="project" value="InterPro"/>
</dbReference>
<proteinExistence type="predicted"/>
<dbReference type="InterPro" id="IPR038116">
    <property type="entry name" value="TrpR-like_sf"/>
</dbReference>